<evidence type="ECO:0000313" key="3">
    <source>
        <dbReference type="EMBL" id="MFJ2821067.1"/>
    </source>
</evidence>
<keyword evidence="4" id="KW-1185">Reference proteome</keyword>
<feature type="compositionally biased region" description="Basic and acidic residues" evidence="1">
    <location>
        <begin position="1"/>
        <end position="27"/>
    </location>
</feature>
<proteinExistence type="predicted"/>
<gene>
    <name evidence="3" type="ORF">ACIO7M_08150</name>
</gene>
<dbReference type="InterPro" id="IPR046291">
    <property type="entry name" value="DUF6328"/>
</dbReference>
<evidence type="ECO:0000256" key="2">
    <source>
        <dbReference type="SAM" id="Phobius"/>
    </source>
</evidence>
<feature type="transmembrane region" description="Helical" evidence="2">
    <location>
        <begin position="65"/>
        <end position="85"/>
    </location>
</feature>
<feature type="transmembrane region" description="Helical" evidence="2">
    <location>
        <begin position="97"/>
        <end position="119"/>
    </location>
</feature>
<keyword evidence="2" id="KW-0472">Membrane</keyword>
<dbReference type="Pfam" id="PF19853">
    <property type="entry name" value="DUF6328"/>
    <property type="match status" value="1"/>
</dbReference>
<feature type="region of interest" description="Disordered" evidence="1">
    <location>
        <begin position="1"/>
        <end position="52"/>
    </location>
</feature>
<dbReference type="RefSeq" id="WP_402378687.1">
    <property type="nucleotide sequence ID" value="NZ_JBIUYY010000003.1"/>
</dbReference>
<keyword evidence="2" id="KW-0812">Transmembrane</keyword>
<comment type="caution">
    <text evidence="3">The sequence shown here is derived from an EMBL/GenBank/DDBJ whole genome shotgun (WGS) entry which is preliminary data.</text>
</comment>
<organism evidence="3 4">
    <name type="scientific">Streptomyces toxytricini</name>
    <name type="common">Actinomyces toxytricini</name>
    <dbReference type="NCBI Taxonomy" id="67369"/>
    <lineage>
        <taxon>Bacteria</taxon>
        <taxon>Bacillati</taxon>
        <taxon>Actinomycetota</taxon>
        <taxon>Actinomycetes</taxon>
        <taxon>Kitasatosporales</taxon>
        <taxon>Streptomycetaceae</taxon>
        <taxon>Streptomyces</taxon>
    </lineage>
</organism>
<evidence type="ECO:0000256" key="1">
    <source>
        <dbReference type="SAM" id="MobiDB-lite"/>
    </source>
</evidence>
<evidence type="ECO:0000313" key="4">
    <source>
        <dbReference type="Proteomes" id="UP001617351"/>
    </source>
</evidence>
<keyword evidence="2" id="KW-1133">Transmembrane helix</keyword>
<sequence>MPEDETARRQDPDLDRERAEARDRNADPDPDPDEAYSEGKFRGNGRNETRQERADRQWQELVQEIRVAQTGVQILFGFLLTVAFTPHFQQLEELDRTIYVITVVLGSLATGALIGPVAFHRIVSGRKIKPEAVTWASRLTMAGIVLLLATLVSALSLILRVTTGDHIVPWLVAGVLLWYLLCWFALPLWVRGRHTNGDNDPGDGKRPG</sequence>
<accession>A0ABW8EEK7</accession>
<dbReference type="EMBL" id="JBIUYY010000003">
    <property type="protein sequence ID" value="MFJ2821067.1"/>
    <property type="molecule type" value="Genomic_DNA"/>
</dbReference>
<feature type="transmembrane region" description="Helical" evidence="2">
    <location>
        <begin position="167"/>
        <end position="186"/>
    </location>
</feature>
<dbReference type="Proteomes" id="UP001617351">
    <property type="component" value="Unassembled WGS sequence"/>
</dbReference>
<feature type="transmembrane region" description="Helical" evidence="2">
    <location>
        <begin position="139"/>
        <end position="161"/>
    </location>
</feature>
<reference evidence="3 4" key="1">
    <citation type="submission" date="2024-10" db="EMBL/GenBank/DDBJ databases">
        <title>The Natural Products Discovery Center: Release of the First 8490 Sequenced Strains for Exploring Actinobacteria Biosynthetic Diversity.</title>
        <authorList>
            <person name="Kalkreuter E."/>
            <person name="Kautsar S.A."/>
            <person name="Yang D."/>
            <person name="Bader C.D."/>
            <person name="Teijaro C.N."/>
            <person name="Fluegel L."/>
            <person name="Davis C.M."/>
            <person name="Simpson J.R."/>
            <person name="Lauterbach L."/>
            <person name="Steele A.D."/>
            <person name="Gui C."/>
            <person name="Meng S."/>
            <person name="Li G."/>
            <person name="Viehrig K."/>
            <person name="Ye F."/>
            <person name="Su P."/>
            <person name="Kiefer A.F."/>
            <person name="Nichols A."/>
            <person name="Cepeda A.J."/>
            <person name="Yan W."/>
            <person name="Fan B."/>
            <person name="Jiang Y."/>
            <person name="Adhikari A."/>
            <person name="Zheng C.-J."/>
            <person name="Schuster L."/>
            <person name="Cowan T.M."/>
            <person name="Smanski M.J."/>
            <person name="Chevrette M.G."/>
            <person name="De Carvalho L.P.S."/>
            <person name="Shen B."/>
        </authorList>
    </citation>
    <scope>NUCLEOTIDE SEQUENCE [LARGE SCALE GENOMIC DNA]</scope>
    <source>
        <strain evidence="3 4">NPDC087220</strain>
    </source>
</reference>
<protein>
    <submittedName>
        <fullName evidence="3">DUF6328 family protein</fullName>
    </submittedName>
</protein>
<name>A0ABW8EEK7_STRT5</name>
<feature type="compositionally biased region" description="Basic and acidic residues" evidence="1">
    <location>
        <begin position="37"/>
        <end position="52"/>
    </location>
</feature>